<comment type="caution">
    <text evidence="1">The sequence shown here is derived from an EMBL/GenBank/DDBJ whole genome shotgun (WGS) entry which is preliminary data.</text>
</comment>
<dbReference type="EMBL" id="CAJNOH010000122">
    <property type="protein sequence ID" value="CAF0887614.1"/>
    <property type="molecule type" value="Genomic_DNA"/>
</dbReference>
<sequence length="261" mass="30372">MLPPERIDKYSPFSSSRAWITEEEQVDEVTNSFPCPAMVRLSADVCTENDLLCLCILAPNLIGLKIKRLRPSPILSNYSTLAALIPRPTHLTKLDIICTDDDDDDDDDLDDSYRIPFEILIKSYQSSLEKLTLIVHTNNFLLNGRHLEALVKPCQRLQKLQFVIKYQSREIIIADQLKQFQSDWWLDDRQPPVLILQDDYDHICISSMPCTYPMSLRLSPNLKVWRLNKGQLDSPLIYFTNLCHIPYRLSSWSSLNRWQQF</sequence>
<name>A0A813YQB8_9BILA</name>
<dbReference type="Proteomes" id="UP000663854">
    <property type="component" value="Unassembled WGS sequence"/>
</dbReference>
<evidence type="ECO:0000313" key="1">
    <source>
        <dbReference type="EMBL" id="CAF0887614.1"/>
    </source>
</evidence>
<evidence type="ECO:0000313" key="2">
    <source>
        <dbReference type="Proteomes" id="UP000663854"/>
    </source>
</evidence>
<protein>
    <submittedName>
        <fullName evidence="1">Uncharacterized protein</fullName>
    </submittedName>
</protein>
<accession>A0A813YQB8</accession>
<proteinExistence type="predicted"/>
<gene>
    <name evidence="1" type="ORF">PYM288_LOCUS8867</name>
</gene>
<reference evidence="1" key="1">
    <citation type="submission" date="2021-02" db="EMBL/GenBank/DDBJ databases">
        <authorList>
            <person name="Nowell W R."/>
        </authorList>
    </citation>
    <scope>NUCLEOTIDE SEQUENCE</scope>
</reference>
<organism evidence="1 2">
    <name type="scientific">Rotaria sordida</name>
    <dbReference type="NCBI Taxonomy" id="392033"/>
    <lineage>
        <taxon>Eukaryota</taxon>
        <taxon>Metazoa</taxon>
        <taxon>Spiralia</taxon>
        <taxon>Gnathifera</taxon>
        <taxon>Rotifera</taxon>
        <taxon>Eurotatoria</taxon>
        <taxon>Bdelloidea</taxon>
        <taxon>Philodinida</taxon>
        <taxon>Philodinidae</taxon>
        <taxon>Rotaria</taxon>
    </lineage>
</organism>
<dbReference type="AlphaFoldDB" id="A0A813YQB8"/>